<feature type="compositionally biased region" description="Basic residues" evidence="1">
    <location>
        <begin position="462"/>
        <end position="475"/>
    </location>
</feature>
<feature type="region of interest" description="Disordered" evidence="1">
    <location>
        <begin position="286"/>
        <end position="562"/>
    </location>
</feature>
<dbReference type="AlphaFoldDB" id="A0A813B7H5"/>
<feature type="compositionally biased region" description="Acidic residues" evidence="1">
    <location>
        <begin position="388"/>
        <end position="403"/>
    </location>
</feature>
<evidence type="ECO:0000256" key="2">
    <source>
        <dbReference type="SAM" id="SignalP"/>
    </source>
</evidence>
<keyword evidence="2" id="KW-0732">Signal</keyword>
<evidence type="ECO:0000313" key="3">
    <source>
        <dbReference type="EMBL" id="CAE7894630.1"/>
    </source>
</evidence>
<reference evidence="3" key="1">
    <citation type="submission" date="2021-02" db="EMBL/GenBank/DDBJ databases">
        <authorList>
            <person name="Dougan E. K."/>
            <person name="Rhodes N."/>
            <person name="Thang M."/>
            <person name="Chan C."/>
        </authorList>
    </citation>
    <scope>NUCLEOTIDE SEQUENCE</scope>
</reference>
<feature type="chain" id="PRO_5032280143" evidence="2">
    <location>
        <begin position="17"/>
        <end position="593"/>
    </location>
</feature>
<feature type="compositionally biased region" description="Basic and acidic residues" evidence="1">
    <location>
        <begin position="355"/>
        <end position="374"/>
    </location>
</feature>
<proteinExistence type="predicted"/>
<evidence type="ECO:0000313" key="4">
    <source>
        <dbReference type="Proteomes" id="UP000601435"/>
    </source>
</evidence>
<name>A0A813B7H5_9DINO</name>
<feature type="compositionally biased region" description="Basic and acidic residues" evidence="1">
    <location>
        <begin position="431"/>
        <end position="458"/>
    </location>
</feature>
<keyword evidence="4" id="KW-1185">Reference proteome</keyword>
<dbReference type="OrthoDB" id="10601354at2759"/>
<feature type="compositionally biased region" description="Basic and acidic residues" evidence="1">
    <location>
        <begin position="165"/>
        <end position="177"/>
    </location>
</feature>
<feature type="compositionally biased region" description="Polar residues" evidence="1">
    <location>
        <begin position="127"/>
        <end position="147"/>
    </location>
</feature>
<feature type="region of interest" description="Disordered" evidence="1">
    <location>
        <begin position="82"/>
        <end position="182"/>
    </location>
</feature>
<feature type="signal peptide" evidence="2">
    <location>
        <begin position="1"/>
        <end position="16"/>
    </location>
</feature>
<organism evidence="3 4">
    <name type="scientific">Symbiodinium necroappetens</name>
    <dbReference type="NCBI Taxonomy" id="1628268"/>
    <lineage>
        <taxon>Eukaryota</taxon>
        <taxon>Sar</taxon>
        <taxon>Alveolata</taxon>
        <taxon>Dinophyceae</taxon>
        <taxon>Suessiales</taxon>
        <taxon>Symbiodiniaceae</taxon>
        <taxon>Symbiodinium</taxon>
    </lineage>
</organism>
<protein>
    <submittedName>
        <fullName evidence="3">Uncharacterized protein</fullName>
    </submittedName>
</protein>
<comment type="caution">
    <text evidence="3">The sequence shown here is derived from an EMBL/GenBank/DDBJ whole genome shotgun (WGS) entry which is preliminary data.</text>
</comment>
<accession>A0A813B7H5</accession>
<dbReference type="Proteomes" id="UP000601435">
    <property type="component" value="Unassembled WGS sequence"/>
</dbReference>
<sequence>MHVVLVLIGLVVLSKCAQNWDFADLLSLWGDRASYLQLKGACMVCIMSQTPLVSICKDNYSSSGKKSRWDVQEDEAAGVHDAMQENDEGEEEEELEEDEEIPLEDLPCEPVRENPRSKAVNPPSKAVNPTSKAVNPTSKAVNPSSEAVNPPSKAVNPPSKAHSFASDRRPFHDDSRRSMTSLASNASLAATVIETPERLVNPIVPKDGMLTPSPVSMNVVTKEVLLVVDSPLKVVKEEPRTSQEHADGQAPLPLFDREAALQELAMLEVATESQLMEAAAQLAKVTNGEDGLQEETGIPVQEQVGVPNAVSGDPEPTVPPAVAVETASAVSGEPERGPIVPSAVAVPEAVTSDVAAEKKAKKAEERENQKDRRTAAKSKPSKAAEAPPDPEPEQNEEAAEAEDEGHQESGGKGTRGRGRGRGRGGGRGKKKLADDNKAKGVEAKAKDEGRQESREPGTRGRGNGRGRGGRGKRAKSSATKEDKPAKRLRGKQANRAGEAPEEEMPQEPKITKRRRKGDLALILEEGKARAASKKAAREAGISPEEEAKFLDENGGEDDNQRTAQFLYAKKQEIKDLATKWELPELSKRGKATS</sequence>
<feature type="compositionally biased region" description="Low complexity" evidence="1">
    <location>
        <begin position="320"/>
        <end position="331"/>
    </location>
</feature>
<feature type="compositionally biased region" description="Basic residues" evidence="1">
    <location>
        <begin position="414"/>
        <end position="430"/>
    </location>
</feature>
<feature type="compositionally biased region" description="Acidic residues" evidence="1">
    <location>
        <begin position="84"/>
        <end position="107"/>
    </location>
</feature>
<gene>
    <name evidence="3" type="ORF">SNEC2469_LOCUS29899</name>
</gene>
<evidence type="ECO:0000256" key="1">
    <source>
        <dbReference type="SAM" id="MobiDB-lite"/>
    </source>
</evidence>
<dbReference type="EMBL" id="CAJNJA010068386">
    <property type="protein sequence ID" value="CAE7894630.1"/>
    <property type="molecule type" value="Genomic_DNA"/>
</dbReference>